<accession>A0A6S7BIJ5</accession>
<dbReference type="PROSITE" id="PS51257">
    <property type="entry name" value="PROKAR_LIPOPROTEIN"/>
    <property type="match status" value="1"/>
</dbReference>
<organism evidence="2 3">
    <name type="scientific">Pararobbsia alpina</name>
    <dbReference type="NCBI Taxonomy" id="621374"/>
    <lineage>
        <taxon>Bacteria</taxon>
        <taxon>Pseudomonadati</taxon>
        <taxon>Pseudomonadota</taxon>
        <taxon>Betaproteobacteria</taxon>
        <taxon>Burkholderiales</taxon>
        <taxon>Burkholderiaceae</taxon>
        <taxon>Pararobbsia</taxon>
    </lineage>
</organism>
<keyword evidence="3" id="KW-1185">Reference proteome</keyword>
<evidence type="ECO:0000313" key="3">
    <source>
        <dbReference type="Proteomes" id="UP000494115"/>
    </source>
</evidence>
<evidence type="ECO:0008006" key="4">
    <source>
        <dbReference type="Google" id="ProtNLM"/>
    </source>
</evidence>
<name>A0A6S7BIJ5_9BURK</name>
<reference evidence="2 3" key="1">
    <citation type="submission" date="2020-04" db="EMBL/GenBank/DDBJ databases">
        <authorList>
            <person name="De Canck E."/>
        </authorList>
    </citation>
    <scope>NUCLEOTIDE SEQUENCE [LARGE SCALE GENOMIC DNA]</scope>
    <source>
        <strain evidence="2 3">LMG 28138</strain>
    </source>
</reference>
<dbReference type="AlphaFoldDB" id="A0A6S7BIJ5"/>
<protein>
    <recommendedName>
        <fullName evidence="4">Lipoprotein</fullName>
    </recommendedName>
</protein>
<feature type="chain" id="PRO_5029011486" description="Lipoprotein" evidence="1">
    <location>
        <begin position="23"/>
        <end position="62"/>
    </location>
</feature>
<dbReference type="RefSeq" id="WP_175105401.1">
    <property type="nucleotide sequence ID" value="NZ_CADIKM010000011.1"/>
</dbReference>
<keyword evidence="1" id="KW-0732">Signal</keyword>
<feature type="signal peptide" evidence="1">
    <location>
        <begin position="1"/>
        <end position="22"/>
    </location>
</feature>
<dbReference type="EMBL" id="CADIKM010000011">
    <property type="protein sequence ID" value="CAB3789667.1"/>
    <property type="molecule type" value="Genomic_DNA"/>
</dbReference>
<sequence>MSRLILIAALILAGCASPIVFRDPKTGHTAECTTANPAPLPAAKRDVDKCIAIFEHLGWIRQ</sequence>
<dbReference type="Proteomes" id="UP000494115">
    <property type="component" value="Unassembled WGS sequence"/>
</dbReference>
<evidence type="ECO:0000256" key="1">
    <source>
        <dbReference type="SAM" id="SignalP"/>
    </source>
</evidence>
<evidence type="ECO:0000313" key="2">
    <source>
        <dbReference type="EMBL" id="CAB3789667.1"/>
    </source>
</evidence>
<gene>
    <name evidence="2" type="ORF">LMG28138_02849</name>
</gene>
<proteinExistence type="predicted"/>